<dbReference type="Proteomes" id="UP000064967">
    <property type="component" value="Chromosome"/>
</dbReference>
<dbReference type="KEGG" id="llu:AKJ09_03057"/>
<organism evidence="1 2">
    <name type="scientific">Labilithrix luteola</name>
    <dbReference type="NCBI Taxonomy" id="1391654"/>
    <lineage>
        <taxon>Bacteria</taxon>
        <taxon>Pseudomonadati</taxon>
        <taxon>Myxococcota</taxon>
        <taxon>Polyangia</taxon>
        <taxon>Polyangiales</taxon>
        <taxon>Labilitrichaceae</taxon>
        <taxon>Labilithrix</taxon>
    </lineage>
</organism>
<accession>A0A0K1PS81</accession>
<name>A0A0K1PS81_9BACT</name>
<gene>
    <name evidence="1" type="ORF">AKJ09_03057</name>
</gene>
<dbReference type="EMBL" id="CP012333">
    <property type="protein sequence ID" value="AKU96393.1"/>
    <property type="molecule type" value="Genomic_DNA"/>
</dbReference>
<proteinExistence type="predicted"/>
<keyword evidence="2" id="KW-1185">Reference proteome</keyword>
<sequence>MELLIEAGFGDKPKMTIVVKRPRKAVPKRERSSDPLEWRDADKYAYLQEDFAGMLIAV</sequence>
<evidence type="ECO:0000313" key="1">
    <source>
        <dbReference type="EMBL" id="AKU96393.1"/>
    </source>
</evidence>
<protein>
    <submittedName>
        <fullName evidence="1">Uncharacterized protein</fullName>
    </submittedName>
</protein>
<dbReference type="AlphaFoldDB" id="A0A0K1PS81"/>
<reference evidence="1 2" key="1">
    <citation type="submission" date="2015-08" db="EMBL/GenBank/DDBJ databases">
        <authorList>
            <person name="Babu N.S."/>
            <person name="Beckwith C.J."/>
            <person name="Beseler K.G."/>
            <person name="Brison A."/>
            <person name="Carone J.V."/>
            <person name="Caskin T.P."/>
            <person name="Diamond M."/>
            <person name="Durham M.E."/>
            <person name="Foxe J.M."/>
            <person name="Go M."/>
            <person name="Henderson B.A."/>
            <person name="Jones I.B."/>
            <person name="McGettigan J.A."/>
            <person name="Micheletti S.J."/>
            <person name="Nasrallah M.E."/>
            <person name="Ortiz D."/>
            <person name="Piller C.R."/>
            <person name="Privatt S.R."/>
            <person name="Schneider S.L."/>
            <person name="Sharp S."/>
            <person name="Smith T.C."/>
            <person name="Stanton J.D."/>
            <person name="Ullery H.E."/>
            <person name="Wilson R.J."/>
            <person name="Serrano M.G."/>
            <person name="Buck G."/>
            <person name="Lee V."/>
            <person name="Wang Y."/>
            <person name="Carvalho R."/>
            <person name="Voegtly L."/>
            <person name="Shi R."/>
            <person name="Duckworth R."/>
            <person name="Johnson A."/>
            <person name="Loviza R."/>
            <person name="Walstead R."/>
            <person name="Shah Z."/>
            <person name="Kiflezghi M."/>
            <person name="Wade K."/>
            <person name="Ball S.L."/>
            <person name="Bradley K.W."/>
            <person name="Asai D.J."/>
            <person name="Bowman C.A."/>
            <person name="Russell D.A."/>
            <person name="Pope W.H."/>
            <person name="Jacobs-Sera D."/>
            <person name="Hendrix R.W."/>
            <person name="Hatfull G.F."/>
        </authorList>
    </citation>
    <scope>NUCLEOTIDE SEQUENCE [LARGE SCALE GENOMIC DNA]</scope>
    <source>
        <strain evidence="1 2">DSM 27648</strain>
    </source>
</reference>
<evidence type="ECO:0000313" key="2">
    <source>
        <dbReference type="Proteomes" id="UP000064967"/>
    </source>
</evidence>